<reference evidence="4 5" key="1">
    <citation type="submission" date="2018-12" db="EMBL/GenBank/DDBJ databases">
        <title>Sphingomonas sp. HMF7854 Genome sequencing and assembly.</title>
        <authorList>
            <person name="Cha I."/>
            <person name="Kang H."/>
            <person name="Kim H."/>
            <person name="Kang J."/>
            <person name="Joh K."/>
        </authorList>
    </citation>
    <scope>NUCLEOTIDE SEQUENCE [LARGE SCALE GENOMIC DNA]</scope>
    <source>
        <strain evidence="4 5">HMF7854</strain>
    </source>
</reference>
<dbReference type="InterPro" id="IPR011006">
    <property type="entry name" value="CheY-like_superfamily"/>
</dbReference>
<dbReference type="PANTHER" id="PTHR44591">
    <property type="entry name" value="STRESS RESPONSE REGULATOR PROTEIN 1"/>
    <property type="match status" value="1"/>
</dbReference>
<evidence type="ECO:0000256" key="2">
    <source>
        <dbReference type="PROSITE-ProRule" id="PRU00169"/>
    </source>
</evidence>
<dbReference type="AlphaFoldDB" id="A0A429VBH2"/>
<dbReference type="InterPro" id="IPR050595">
    <property type="entry name" value="Bact_response_regulator"/>
</dbReference>
<evidence type="ECO:0000256" key="1">
    <source>
        <dbReference type="ARBA" id="ARBA00022553"/>
    </source>
</evidence>
<dbReference type="OrthoDB" id="582170at2"/>
<comment type="caution">
    <text evidence="4">The sequence shown here is derived from an EMBL/GenBank/DDBJ whole genome shotgun (WGS) entry which is preliminary data.</text>
</comment>
<name>A0A429VBH2_9SPHN</name>
<protein>
    <submittedName>
        <fullName evidence="4">Response regulator</fullName>
    </submittedName>
</protein>
<dbReference type="Gene3D" id="3.40.50.2300">
    <property type="match status" value="1"/>
</dbReference>
<keyword evidence="1 2" id="KW-0597">Phosphoprotein</keyword>
<feature type="domain" description="Response regulatory" evidence="3">
    <location>
        <begin position="11"/>
        <end position="122"/>
    </location>
</feature>
<dbReference type="PROSITE" id="PS50110">
    <property type="entry name" value="RESPONSE_REGULATORY"/>
    <property type="match status" value="1"/>
</dbReference>
<sequence length="124" mass="13404">MADHGPLSGLRLLIVEDEYMVATHLEMLLENCGCEVVGPVATVDKALELMEAERLDGVLLDANLNGISSAPLADFLNARSVPFVVVTGYGRLELATETLSAAPRIGKPFSKAEFEKVLTSTFRR</sequence>
<evidence type="ECO:0000259" key="3">
    <source>
        <dbReference type="PROSITE" id="PS50110"/>
    </source>
</evidence>
<accession>A0A429VBH2</accession>
<dbReference type="PANTHER" id="PTHR44591:SF24">
    <property type="entry name" value="PROTEIN-GLUTAMATE METHYLESTERASE_PROTEIN-GLUTAMINE GLUTAMINASE 1"/>
    <property type="match status" value="1"/>
</dbReference>
<dbReference type="Pfam" id="PF00072">
    <property type="entry name" value="Response_reg"/>
    <property type="match status" value="1"/>
</dbReference>
<dbReference type="EMBL" id="RWJF01000001">
    <property type="protein sequence ID" value="RST31304.1"/>
    <property type="molecule type" value="Genomic_DNA"/>
</dbReference>
<dbReference type="SMART" id="SM00448">
    <property type="entry name" value="REC"/>
    <property type="match status" value="1"/>
</dbReference>
<dbReference type="SUPFAM" id="SSF52172">
    <property type="entry name" value="CheY-like"/>
    <property type="match status" value="1"/>
</dbReference>
<keyword evidence="5" id="KW-1185">Reference proteome</keyword>
<dbReference type="RefSeq" id="WP_126719132.1">
    <property type="nucleotide sequence ID" value="NZ_RWJF01000001.1"/>
</dbReference>
<proteinExistence type="predicted"/>
<dbReference type="InterPro" id="IPR001789">
    <property type="entry name" value="Sig_transdc_resp-reg_receiver"/>
</dbReference>
<evidence type="ECO:0000313" key="5">
    <source>
        <dbReference type="Proteomes" id="UP000274661"/>
    </source>
</evidence>
<gene>
    <name evidence="4" type="ORF">HMF7854_10995</name>
</gene>
<dbReference type="Proteomes" id="UP000274661">
    <property type="component" value="Unassembled WGS sequence"/>
</dbReference>
<dbReference type="GO" id="GO:0000160">
    <property type="term" value="P:phosphorelay signal transduction system"/>
    <property type="evidence" value="ECO:0007669"/>
    <property type="project" value="InterPro"/>
</dbReference>
<organism evidence="4 5">
    <name type="scientific">Sphingomonas ginkgonis</name>
    <dbReference type="NCBI Taxonomy" id="2315330"/>
    <lineage>
        <taxon>Bacteria</taxon>
        <taxon>Pseudomonadati</taxon>
        <taxon>Pseudomonadota</taxon>
        <taxon>Alphaproteobacteria</taxon>
        <taxon>Sphingomonadales</taxon>
        <taxon>Sphingomonadaceae</taxon>
        <taxon>Sphingomonas</taxon>
    </lineage>
</organism>
<evidence type="ECO:0000313" key="4">
    <source>
        <dbReference type="EMBL" id="RST31304.1"/>
    </source>
</evidence>
<feature type="modified residue" description="4-aspartylphosphate" evidence="2">
    <location>
        <position position="61"/>
    </location>
</feature>